<proteinExistence type="predicted"/>
<keyword evidence="2" id="KW-1185">Reference proteome</keyword>
<reference evidence="1 2" key="1">
    <citation type="journal article" date="2018" name="Front. Plant Sci.">
        <title>Red Clover (Trifolium pratense) and Zigzag Clover (T. medium) - A Picture of Genomic Similarities and Differences.</title>
        <authorList>
            <person name="Dluhosova J."/>
            <person name="Istvanek J."/>
            <person name="Nedelnik J."/>
            <person name="Repkova J."/>
        </authorList>
    </citation>
    <scope>NUCLEOTIDE SEQUENCE [LARGE SCALE GENOMIC DNA]</scope>
    <source>
        <strain evidence="2">cv. 10/8</strain>
        <tissue evidence="1">Leaf</tissue>
    </source>
</reference>
<feature type="non-terminal residue" evidence="1">
    <location>
        <position position="89"/>
    </location>
</feature>
<evidence type="ECO:0000313" key="2">
    <source>
        <dbReference type="Proteomes" id="UP000265520"/>
    </source>
</evidence>
<dbReference type="EMBL" id="LXQA010223486">
    <property type="protein sequence ID" value="MCI35450.1"/>
    <property type="molecule type" value="Genomic_DNA"/>
</dbReference>
<name>A0A392RI37_9FABA</name>
<protein>
    <submittedName>
        <fullName evidence="1">Retrotransposon gag protein</fullName>
    </submittedName>
</protein>
<sequence>MTVDAAAGGALMNKNVDEAHELIEEMAQNHFQWTSERSTPPKKGVRYEIDPINLLTAKVEAMQLKMDKLKENEKPTCNVCGVVGHVSNE</sequence>
<organism evidence="1 2">
    <name type="scientific">Trifolium medium</name>
    <dbReference type="NCBI Taxonomy" id="97028"/>
    <lineage>
        <taxon>Eukaryota</taxon>
        <taxon>Viridiplantae</taxon>
        <taxon>Streptophyta</taxon>
        <taxon>Embryophyta</taxon>
        <taxon>Tracheophyta</taxon>
        <taxon>Spermatophyta</taxon>
        <taxon>Magnoliopsida</taxon>
        <taxon>eudicotyledons</taxon>
        <taxon>Gunneridae</taxon>
        <taxon>Pentapetalae</taxon>
        <taxon>rosids</taxon>
        <taxon>fabids</taxon>
        <taxon>Fabales</taxon>
        <taxon>Fabaceae</taxon>
        <taxon>Papilionoideae</taxon>
        <taxon>50 kb inversion clade</taxon>
        <taxon>NPAAA clade</taxon>
        <taxon>Hologalegina</taxon>
        <taxon>IRL clade</taxon>
        <taxon>Trifolieae</taxon>
        <taxon>Trifolium</taxon>
    </lineage>
</organism>
<comment type="caution">
    <text evidence="1">The sequence shown here is derived from an EMBL/GenBank/DDBJ whole genome shotgun (WGS) entry which is preliminary data.</text>
</comment>
<dbReference type="Proteomes" id="UP000265520">
    <property type="component" value="Unassembled WGS sequence"/>
</dbReference>
<evidence type="ECO:0000313" key="1">
    <source>
        <dbReference type="EMBL" id="MCI35450.1"/>
    </source>
</evidence>
<dbReference type="AlphaFoldDB" id="A0A392RI37"/>
<accession>A0A392RI37</accession>